<protein>
    <recommendedName>
        <fullName evidence="3">Tetratricopeptide repeat protein</fullName>
    </recommendedName>
</protein>
<reference evidence="1 2" key="1">
    <citation type="submission" date="2021-06" db="EMBL/GenBank/DDBJ databases">
        <authorList>
            <person name="Pan X."/>
        </authorList>
    </citation>
    <scope>NUCLEOTIDE SEQUENCE [LARGE SCALE GENOMIC DNA]</scope>
    <source>
        <strain evidence="1 2">4503</strain>
    </source>
</reference>
<name>A0ABS6CAZ3_9ACTN</name>
<dbReference type="RefSeq" id="WP_216340995.1">
    <property type="nucleotide sequence ID" value="NZ_JAHLEM010000061.1"/>
</dbReference>
<proteinExistence type="predicted"/>
<gene>
    <name evidence="1" type="ORF">KN815_07705</name>
</gene>
<evidence type="ECO:0000313" key="1">
    <source>
        <dbReference type="EMBL" id="MBU3863970.1"/>
    </source>
</evidence>
<evidence type="ECO:0000313" key="2">
    <source>
        <dbReference type="Proteomes" id="UP000720508"/>
    </source>
</evidence>
<comment type="caution">
    <text evidence="1">The sequence shown here is derived from an EMBL/GenBank/DDBJ whole genome shotgun (WGS) entry which is preliminary data.</text>
</comment>
<evidence type="ECO:0008006" key="3">
    <source>
        <dbReference type="Google" id="ProtNLM"/>
    </source>
</evidence>
<keyword evidence="2" id="KW-1185">Reference proteome</keyword>
<organism evidence="1 2">
    <name type="scientific">Streptomyces niphimycinicus</name>
    <dbReference type="NCBI Taxonomy" id="2842201"/>
    <lineage>
        <taxon>Bacteria</taxon>
        <taxon>Bacillati</taxon>
        <taxon>Actinomycetota</taxon>
        <taxon>Actinomycetes</taxon>
        <taxon>Kitasatosporales</taxon>
        <taxon>Streptomycetaceae</taxon>
        <taxon>Streptomyces</taxon>
    </lineage>
</organism>
<dbReference type="Proteomes" id="UP000720508">
    <property type="component" value="Unassembled WGS sequence"/>
</dbReference>
<sequence length="190" mass="20044">MRGRRAGDRGRPPPYRRDAKAALADLDRVLGLRPDSSLALESRARCHRLAGRYAEAAADIARAAALADQDLDLAFEYAMLVSGMAGLVEARGPWAAFEALLEEHGGQWDAQARVAAPIISRAALGDGAGAQRLVAELAATRPYWQVVDDAVRALDELAPIPGPDPALLAALRAPLTELRTALEPGPAALG</sequence>
<accession>A0ABS6CAZ3</accession>
<dbReference type="EMBL" id="JAHLEM010000061">
    <property type="protein sequence ID" value="MBU3863970.1"/>
    <property type="molecule type" value="Genomic_DNA"/>
</dbReference>